<proteinExistence type="predicted"/>
<dbReference type="RefSeq" id="WP_074882726.1">
    <property type="nucleotide sequence ID" value="NZ_FOXO01000001.1"/>
</dbReference>
<dbReference type="SUPFAM" id="SSF47336">
    <property type="entry name" value="ACP-like"/>
    <property type="match status" value="1"/>
</dbReference>
<gene>
    <name evidence="2" type="ORF">SAMN04487928_10145</name>
</gene>
<reference evidence="3" key="1">
    <citation type="submission" date="2016-10" db="EMBL/GenBank/DDBJ databases">
        <authorList>
            <person name="Varghese N."/>
            <person name="Submissions S."/>
        </authorList>
    </citation>
    <scope>NUCLEOTIDE SEQUENCE [LARGE SCALE GENOMIC DNA]</scope>
    <source>
        <strain evidence="3">P18</strain>
    </source>
</reference>
<dbReference type="Pfam" id="PF00550">
    <property type="entry name" value="PP-binding"/>
    <property type="match status" value="1"/>
</dbReference>
<organism evidence="2 3">
    <name type="scientific">Butyrivibrio proteoclasticus</name>
    <dbReference type="NCBI Taxonomy" id="43305"/>
    <lineage>
        <taxon>Bacteria</taxon>
        <taxon>Bacillati</taxon>
        <taxon>Bacillota</taxon>
        <taxon>Clostridia</taxon>
        <taxon>Lachnospirales</taxon>
        <taxon>Lachnospiraceae</taxon>
        <taxon>Butyrivibrio</taxon>
    </lineage>
</organism>
<dbReference type="InterPro" id="IPR036736">
    <property type="entry name" value="ACP-like_sf"/>
</dbReference>
<name>A0A1I5PKE4_9FIRM</name>
<evidence type="ECO:0000313" key="3">
    <source>
        <dbReference type="Proteomes" id="UP000182624"/>
    </source>
</evidence>
<sequence>MTREEVFEKMNEVFRDVFEDDDITVTDETTADDIDDWDSLEHINLINAMETEFGVKFSMGEIVSLKNVGEMADLIISKL</sequence>
<feature type="domain" description="Carrier" evidence="1">
    <location>
        <begin position="1"/>
        <end position="79"/>
    </location>
</feature>
<dbReference type="AlphaFoldDB" id="A0A1I5PKE4"/>
<accession>A0A1I5PKE4</accession>
<keyword evidence="3" id="KW-1185">Reference proteome</keyword>
<evidence type="ECO:0000259" key="1">
    <source>
        <dbReference type="PROSITE" id="PS50075"/>
    </source>
</evidence>
<dbReference type="Gene3D" id="1.10.1200.10">
    <property type="entry name" value="ACP-like"/>
    <property type="match status" value="1"/>
</dbReference>
<dbReference type="Proteomes" id="UP000182624">
    <property type="component" value="Unassembled WGS sequence"/>
</dbReference>
<protein>
    <submittedName>
        <fullName evidence="2">Acyl carrier protein</fullName>
    </submittedName>
</protein>
<dbReference type="InterPro" id="IPR009081">
    <property type="entry name" value="PP-bd_ACP"/>
</dbReference>
<dbReference type="EMBL" id="FOXO01000001">
    <property type="protein sequence ID" value="SFP34588.1"/>
    <property type="molecule type" value="Genomic_DNA"/>
</dbReference>
<dbReference type="PROSITE" id="PS50075">
    <property type="entry name" value="CARRIER"/>
    <property type="match status" value="1"/>
</dbReference>
<dbReference type="OrthoDB" id="9811033at2"/>
<evidence type="ECO:0000313" key="2">
    <source>
        <dbReference type="EMBL" id="SFP34588.1"/>
    </source>
</evidence>